<feature type="region of interest" description="Disordered" evidence="2">
    <location>
        <begin position="1"/>
        <end position="20"/>
    </location>
</feature>
<dbReference type="Gene3D" id="3.40.50.1110">
    <property type="entry name" value="SGNH hydrolase"/>
    <property type="match status" value="1"/>
</dbReference>
<gene>
    <name evidence="4" type="ORF">DBRI00130_LOCUS3602</name>
</gene>
<evidence type="ECO:0000256" key="1">
    <source>
        <dbReference type="ARBA" id="ARBA00038184"/>
    </source>
</evidence>
<dbReference type="InterPro" id="IPR036514">
    <property type="entry name" value="SGNH_hydro_sf"/>
</dbReference>
<evidence type="ECO:0000259" key="3">
    <source>
        <dbReference type="Pfam" id="PF13472"/>
    </source>
</evidence>
<accession>A0A7S4V9W7</accession>
<reference evidence="4" key="1">
    <citation type="submission" date="2021-01" db="EMBL/GenBank/DDBJ databases">
        <authorList>
            <person name="Corre E."/>
            <person name="Pelletier E."/>
            <person name="Niang G."/>
            <person name="Scheremetjew M."/>
            <person name="Finn R."/>
            <person name="Kale V."/>
            <person name="Holt S."/>
            <person name="Cochrane G."/>
            <person name="Meng A."/>
            <person name="Brown T."/>
            <person name="Cohen L."/>
        </authorList>
    </citation>
    <scope>NUCLEOTIDE SEQUENCE</scope>
    <source>
        <strain evidence="4">GSO104</strain>
    </source>
</reference>
<sequence>MRPPLHSRKPHDDEQQQQHEKKSIYISPEFHGVVVMDDNQKSKKQRGATTKRRLMFAVVFLFSTHLLRTYHTWVADLSSSVSTATSTTSADAEHAMEEYILGTEDDSLGTKFDFNLGKVDHWCFGGDDDSCSCLDPTEAVGHLRTKDWIHAHQINKDLINNAFATLEDLLPPSTDDDGLGSNLSESSITIGENITTRNDVDVVFLGDSITEEWNGWSMGGAWGGRRFDDIAHVFETMFQKGKGGEVEALALGISGDVAPNLLWRIQNGEMPDNLNPKVWWVLIGTNDFGKHKCSEEIVLMGILRVVEEIMHHKPDATIVINGILPRSSRPDGKLVGGDDKNNDDDDDKVIDFWPAIQAVNENLQKICEKHDQLEYFDADSIFIKEKRSKKYIPSALMKDRLHPTALGHKIWGEAIVKKLSEILNRDKKER</sequence>
<organism evidence="4">
    <name type="scientific">Ditylum brightwellii</name>
    <dbReference type="NCBI Taxonomy" id="49249"/>
    <lineage>
        <taxon>Eukaryota</taxon>
        <taxon>Sar</taxon>
        <taxon>Stramenopiles</taxon>
        <taxon>Ochrophyta</taxon>
        <taxon>Bacillariophyta</taxon>
        <taxon>Mediophyceae</taxon>
        <taxon>Lithodesmiophycidae</taxon>
        <taxon>Lithodesmiales</taxon>
        <taxon>Lithodesmiaceae</taxon>
        <taxon>Ditylum</taxon>
    </lineage>
</organism>
<proteinExistence type="inferred from homology"/>
<name>A0A7S4V9W7_9STRA</name>
<dbReference type="Pfam" id="PF13472">
    <property type="entry name" value="Lipase_GDSL_2"/>
    <property type="match status" value="1"/>
</dbReference>
<feature type="compositionally biased region" description="Basic and acidic residues" evidence="2">
    <location>
        <begin position="10"/>
        <end position="20"/>
    </location>
</feature>
<dbReference type="AlphaFoldDB" id="A0A7S4V9W7"/>
<feature type="domain" description="SGNH hydrolase-type esterase" evidence="3">
    <location>
        <begin position="204"/>
        <end position="410"/>
    </location>
</feature>
<dbReference type="InterPro" id="IPR013830">
    <property type="entry name" value="SGNH_hydro"/>
</dbReference>
<dbReference type="EMBL" id="HBNS01004450">
    <property type="protein sequence ID" value="CAE4585253.1"/>
    <property type="molecule type" value="Transcribed_RNA"/>
</dbReference>
<evidence type="ECO:0000313" key="4">
    <source>
        <dbReference type="EMBL" id="CAE4585253.1"/>
    </source>
</evidence>
<dbReference type="SUPFAM" id="SSF52266">
    <property type="entry name" value="SGNH hydrolase"/>
    <property type="match status" value="1"/>
</dbReference>
<dbReference type="PANTHER" id="PTHR11852:SF0">
    <property type="entry name" value="PLATELET-ACTIVATING FACTOR ACETYLHYDROLASE IB SUBUNIT BETA HOMOLOG"/>
    <property type="match status" value="1"/>
</dbReference>
<dbReference type="PANTHER" id="PTHR11852">
    <property type="entry name" value="PLATELET-ACTIVATING FACTOR ACETYLHYDROLASE"/>
    <property type="match status" value="1"/>
</dbReference>
<protein>
    <recommendedName>
        <fullName evidence="3">SGNH hydrolase-type esterase domain-containing protein</fullName>
    </recommendedName>
</protein>
<comment type="similarity">
    <text evidence="1">Belongs to the 'GDSL' lipolytic enzyme family. Platelet-activating factor acetylhydrolase IB beta/gamma subunits subfamily.</text>
</comment>
<evidence type="ECO:0000256" key="2">
    <source>
        <dbReference type="SAM" id="MobiDB-lite"/>
    </source>
</evidence>